<protein>
    <submittedName>
        <fullName evidence="2">Uncharacterized protein</fullName>
    </submittedName>
</protein>
<dbReference type="GeneID" id="19135853"/>
<dbReference type="HOGENOM" id="CLU_2183480_0_0_1"/>
<proteinExistence type="predicted"/>
<evidence type="ECO:0000256" key="1">
    <source>
        <dbReference type="SAM" id="MobiDB-lite"/>
    </source>
</evidence>
<evidence type="ECO:0000313" key="3">
    <source>
        <dbReference type="Proteomes" id="UP000016934"/>
    </source>
</evidence>
<reference evidence="2 3" key="1">
    <citation type="journal article" date="2012" name="PLoS Pathog.">
        <title>Diverse lifestyles and strategies of plant pathogenesis encoded in the genomes of eighteen Dothideomycetes fungi.</title>
        <authorList>
            <person name="Ohm R.A."/>
            <person name="Feau N."/>
            <person name="Henrissat B."/>
            <person name="Schoch C.L."/>
            <person name="Horwitz B.A."/>
            <person name="Barry K.W."/>
            <person name="Condon B.J."/>
            <person name="Copeland A.C."/>
            <person name="Dhillon B."/>
            <person name="Glaser F."/>
            <person name="Hesse C.N."/>
            <person name="Kosti I."/>
            <person name="LaButti K."/>
            <person name="Lindquist E.A."/>
            <person name="Lucas S."/>
            <person name="Salamov A.A."/>
            <person name="Bradshaw R.E."/>
            <person name="Ciuffetti L."/>
            <person name="Hamelin R.C."/>
            <person name="Kema G.H.J."/>
            <person name="Lawrence C."/>
            <person name="Scott J.A."/>
            <person name="Spatafora J.W."/>
            <person name="Turgeon B.G."/>
            <person name="de Wit P.J.G.M."/>
            <person name="Zhong S."/>
            <person name="Goodwin S.B."/>
            <person name="Grigoriev I.V."/>
        </authorList>
    </citation>
    <scope>NUCLEOTIDE SEQUENCE [LARGE SCALE GENOMIC DNA]</scope>
    <source>
        <strain evidence="3">ND90Pr / ATCC 201652</strain>
    </source>
</reference>
<evidence type="ECO:0000313" key="2">
    <source>
        <dbReference type="EMBL" id="EMD66992.1"/>
    </source>
</evidence>
<name>M2TE19_COCSN</name>
<dbReference type="EMBL" id="KB445639">
    <property type="protein sequence ID" value="EMD66992.1"/>
    <property type="molecule type" value="Genomic_DNA"/>
</dbReference>
<dbReference type="KEGG" id="bsc:COCSADRAFT_283805"/>
<dbReference type="RefSeq" id="XP_007696765.1">
    <property type="nucleotide sequence ID" value="XM_007698575.1"/>
</dbReference>
<feature type="region of interest" description="Disordered" evidence="1">
    <location>
        <begin position="1"/>
        <end position="53"/>
    </location>
</feature>
<dbReference type="Proteomes" id="UP000016934">
    <property type="component" value="Unassembled WGS sequence"/>
</dbReference>
<accession>M2TE19</accession>
<dbReference type="AlphaFoldDB" id="M2TE19"/>
<sequence length="110" mass="12280">MLHHAPHTMHATLLSSLRPSPPSSSPFLPRAQRIHSLRARTTSPRTHLPLSFPSSAPLHSTIPKLLLLHPTLTIPLAPSTNPLWPRLPLRTPFPFPNPLSNVRTMHRITV</sequence>
<dbReference type="OMA" id="MLHHAPR"/>
<gene>
    <name evidence="2" type="ORF">COCSADRAFT_283805</name>
</gene>
<keyword evidence="3" id="KW-1185">Reference proteome</keyword>
<organism evidence="2 3">
    <name type="scientific">Cochliobolus sativus (strain ND90Pr / ATCC 201652)</name>
    <name type="common">Common root rot and spot blotch fungus</name>
    <name type="synonym">Bipolaris sorokiniana</name>
    <dbReference type="NCBI Taxonomy" id="665912"/>
    <lineage>
        <taxon>Eukaryota</taxon>
        <taxon>Fungi</taxon>
        <taxon>Dikarya</taxon>
        <taxon>Ascomycota</taxon>
        <taxon>Pezizomycotina</taxon>
        <taxon>Dothideomycetes</taxon>
        <taxon>Pleosporomycetidae</taxon>
        <taxon>Pleosporales</taxon>
        <taxon>Pleosporineae</taxon>
        <taxon>Pleosporaceae</taxon>
        <taxon>Bipolaris</taxon>
    </lineage>
</organism>
<reference evidence="3" key="2">
    <citation type="journal article" date="2013" name="PLoS Genet.">
        <title>Comparative genome structure, secondary metabolite, and effector coding capacity across Cochliobolus pathogens.</title>
        <authorList>
            <person name="Condon B.J."/>
            <person name="Leng Y."/>
            <person name="Wu D."/>
            <person name="Bushley K.E."/>
            <person name="Ohm R.A."/>
            <person name="Otillar R."/>
            <person name="Martin J."/>
            <person name="Schackwitz W."/>
            <person name="Grimwood J."/>
            <person name="MohdZainudin N."/>
            <person name="Xue C."/>
            <person name="Wang R."/>
            <person name="Manning V.A."/>
            <person name="Dhillon B."/>
            <person name="Tu Z.J."/>
            <person name="Steffenson B.J."/>
            <person name="Salamov A."/>
            <person name="Sun H."/>
            <person name="Lowry S."/>
            <person name="LaButti K."/>
            <person name="Han J."/>
            <person name="Copeland A."/>
            <person name="Lindquist E."/>
            <person name="Barry K."/>
            <person name="Schmutz J."/>
            <person name="Baker S.E."/>
            <person name="Ciuffetti L.M."/>
            <person name="Grigoriev I.V."/>
            <person name="Zhong S."/>
            <person name="Turgeon B.G."/>
        </authorList>
    </citation>
    <scope>NUCLEOTIDE SEQUENCE [LARGE SCALE GENOMIC DNA]</scope>
    <source>
        <strain evidence="3">ND90Pr / ATCC 201652</strain>
    </source>
</reference>